<dbReference type="KEGG" id="pka:PQ456_12220"/>
<organism evidence="1 2">
    <name type="scientific">Paenibacillus kyungheensis</name>
    <dbReference type="NCBI Taxonomy" id="1452732"/>
    <lineage>
        <taxon>Bacteria</taxon>
        <taxon>Bacillati</taxon>
        <taxon>Bacillota</taxon>
        <taxon>Bacilli</taxon>
        <taxon>Bacillales</taxon>
        <taxon>Paenibacillaceae</taxon>
        <taxon>Paenibacillus</taxon>
    </lineage>
</organism>
<dbReference type="RefSeq" id="WP_273612531.1">
    <property type="nucleotide sequence ID" value="NZ_CP117416.1"/>
</dbReference>
<gene>
    <name evidence="1" type="ORF">PQ456_12220</name>
</gene>
<dbReference type="Proteomes" id="UP001220509">
    <property type="component" value="Chromosome"/>
</dbReference>
<reference evidence="1 2" key="1">
    <citation type="submission" date="2023-02" db="EMBL/GenBank/DDBJ databases">
        <title>Genome sequence of Paenibacillus kyungheensis KACC 18744.</title>
        <authorList>
            <person name="Kim S."/>
            <person name="Heo J."/>
            <person name="Kwon S.-W."/>
        </authorList>
    </citation>
    <scope>NUCLEOTIDE SEQUENCE [LARGE SCALE GENOMIC DNA]</scope>
    <source>
        <strain evidence="1 2">KACC 18744</strain>
    </source>
</reference>
<proteinExistence type="predicted"/>
<evidence type="ECO:0000313" key="1">
    <source>
        <dbReference type="EMBL" id="WCT53975.1"/>
    </source>
</evidence>
<dbReference type="AlphaFoldDB" id="A0AAX3LVQ6"/>
<name>A0AAX3LVQ6_9BACL</name>
<sequence length="162" mass="19052">MSLEYLHQLQYNQATIQPVLNDLLEKYKVEPVGTGYIDCITALPDVSDFIEELTTHNIVVYAVTWWCYSNSADALQQKNCSHHMGGPRSKYRNGWFSETMLPLHEIPTTELDKLSFKNQSEYSKNINTQIKDYIMYDFRQTANYKPCLEPALWLYVPEEWQR</sequence>
<evidence type="ECO:0000313" key="2">
    <source>
        <dbReference type="Proteomes" id="UP001220509"/>
    </source>
</evidence>
<accession>A0AAX3LVQ6</accession>
<protein>
    <submittedName>
        <fullName evidence="1">Uncharacterized protein</fullName>
    </submittedName>
</protein>
<keyword evidence="2" id="KW-1185">Reference proteome</keyword>
<dbReference type="EMBL" id="CP117416">
    <property type="protein sequence ID" value="WCT53975.1"/>
    <property type="molecule type" value="Genomic_DNA"/>
</dbReference>